<keyword evidence="4 5" id="KW-0472">Membrane</keyword>
<evidence type="ECO:0000313" key="7">
    <source>
        <dbReference type="EMBL" id="SVD47814.1"/>
    </source>
</evidence>
<evidence type="ECO:0000256" key="1">
    <source>
        <dbReference type="ARBA" id="ARBA00004141"/>
    </source>
</evidence>
<keyword evidence="2 5" id="KW-0812">Transmembrane</keyword>
<dbReference type="AlphaFoldDB" id="A0A382VN08"/>
<dbReference type="PANTHER" id="PTHR22773">
    <property type="entry name" value="NADH DEHYDROGENASE"/>
    <property type="match status" value="1"/>
</dbReference>
<feature type="transmembrane region" description="Helical" evidence="5">
    <location>
        <begin position="129"/>
        <end position="147"/>
    </location>
</feature>
<evidence type="ECO:0000259" key="6">
    <source>
        <dbReference type="Pfam" id="PF00361"/>
    </source>
</evidence>
<feature type="transmembrane region" description="Helical" evidence="5">
    <location>
        <begin position="106"/>
        <end position="123"/>
    </location>
</feature>
<comment type="subcellular location">
    <subcellularLocation>
        <location evidence="1">Membrane</location>
        <topology evidence="1">Multi-pass membrane protein</topology>
    </subcellularLocation>
</comment>
<evidence type="ECO:0000256" key="4">
    <source>
        <dbReference type="ARBA" id="ARBA00023136"/>
    </source>
</evidence>
<keyword evidence="3 5" id="KW-1133">Transmembrane helix</keyword>
<sequence length="238" mass="26230">MNFVNLNDLAPLIPELIVLATGITVLFVDLFAPSKNRMTTLAVTSLAGLAMAMMAEIRLYDDHPLGFYGTVVSDAYSILFEMLYLIVAAVTVFLSRHYIAEQEMNYGEYYILLLTAVLGMMLMTSSVELLVIFIGLEIMSISSYILVGMKRRVSISNEAALKYLMLGAFSSGFLLYGISLLYGATGSTYLPKIIESFQDQQLLRNPLAIAGVGLVIISMGFKIAIVPFHMWTPDVYTG</sequence>
<protein>
    <recommendedName>
        <fullName evidence="6">NADH:quinone oxidoreductase/Mrp antiporter transmembrane domain-containing protein</fullName>
    </recommendedName>
</protein>
<feature type="transmembrane region" description="Helical" evidence="5">
    <location>
        <begin position="202"/>
        <end position="221"/>
    </location>
</feature>
<feature type="non-terminal residue" evidence="7">
    <location>
        <position position="238"/>
    </location>
</feature>
<organism evidence="7">
    <name type="scientific">marine metagenome</name>
    <dbReference type="NCBI Taxonomy" id="408172"/>
    <lineage>
        <taxon>unclassified sequences</taxon>
        <taxon>metagenomes</taxon>
        <taxon>ecological metagenomes</taxon>
    </lineage>
</organism>
<feature type="transmembrane region" description="Helical" evidence="5">
    <location>
        <begin position="159"/>
        <end position="182"/>
    </location>
</feature>
<evidence type="ECO:0000256" key="3">
    <source>
        <dbReference type="ARBA" id="ARBA00022989"/>
    </source>
</evidence>
<gene>
    <name evidence="7" type="ORF">METZ01_LOCUS400668</name>
</gene>
<dbReference type="EMBL" id="UINC01153219">
    <property type="protein sequence ID" value="SVD47814.1"/>
    <property type="molecule type" value="Genomic_DNA"/>
</dbReference>
<evidence type="ECO:0000256" key="2">
    <source>
        <dbReference type="ARBA" id="ARBA00022692"/>
    </source>
</evidence>
<feature type="transmembrane region" description="Helical" evidence="5">
    <location>
        <begin position="12"/>
        <end position="31"/>
    </location>
</feature>
<name>A0A382VN08_9ZZZZ</name>
<reference evidence="7" key="1">
    <citation type="submission" date="2018-05" db="EMBL/GenBank/DDBJ databases">
        <authorList>
            <person name="Lanie J.A."/>
            <person name="Ng W.-L."/>
            <person name="Kazmierczak K.M."/>
            <person name="Andrzejewski T.M."/>
            <person name="Davidsen T.M."/>
            <person name="Wayne K.J."/>
            <person name="Tettelin H."/>
            <person name="Glass J.I."/>
            <person name="Rusch D."/>
            <person name="Podicherti R."/>
            <person name="Tsui H.-C.T."/>
            <person name="Winkler M.E."/>
        </authorList>
    </citation>
    <scope>NUCLEOTIDE SEQUENCE</scope>
</reference>
<proteinExistence type="predicted"/>
<dbReference type="InterPro" id="IPR001750">
    <property type="entry name" value="ND/Mrp_TM"/>
</dbReference>
<accession>A0A382VN08</accession>
<feature type="domain" description="NADH:quinone oxidoreductase/Mrp antiporter transmembrane" evidence="6">
    <location>
        <begin position="127"/>
        <end position="237"/>
    </location>
</feature>
<dbReference type="GO" id="GO:0016020">
    <property type="term" value="C:membrane"/>
    <property type="evidence" value="ECO:0007669"/>
    <property type="project" value="UniProtKB-SubCell"/>
</dbReference>
<feature type="transmembrane region" description="Helical" evidence="5">
    <location>
        <begin position="75"/>
        <end position="94"/>
    </location>
</feature>
<evidence type="ECO:0000256" key="5">
    <source>
        <dbReference type="SAM" id="Phobius"/>
    </source>
</evidence>
<feature type="transmembrane region" description="Helical" evidence="5">
    <location>
        <begin position="38"/>
        <end position="55"/>
    </location>
</feature>
<dbReference type="Pfam" id="PF00361">
    <property type="entry name" value="Proton_antipo_M"/>
    <property type="match status" value="1"/>
</dbReference>